<keyword evidence="2" id="KW-0560">Oxidoreductase</keyword>
<reference evidence="2 3" key="1">
    <citation type="submission" date="2016-10" db="EMBL/GenBank/DDBJ databases">
        <authorList>
            <person name="de Groot N.N."/>
        </authorList>
    </citation>
    <scope>NUCLEOTIDE SEQUENCE [LARGE SCALE GENOMIC DNA]</scope>
    <source>
        <strain evidence="2 3">DSM 19547</strain>
    </source>
</reference>
<dbReference type="AlphaFoldDB" id="A0A1I5VJI2"/>
<dbReference type="STRING" id="441119.SAMN04488047_13116"/>
<evidence type="ECO:0000313" key="2">
    <source>
        <dbReference type="EMBL" id="SFQ07146.1"/>
    </source>
</evidence>
<organism evidence="2 3">
    <name type="scientific">Tranquillimonas alkanivorans</name>
    <dbReference type="NCBI Taxonomy" id="441119"/>
    <lineage>
        <taxon>Bacteria</taxon>
        <taxon>Pseudomonadati</taxon>
        <taxon>Pseudomonadota</taxon>
        <taxon>Alphaproteobacteria</taxon>
        <taxon>Rhodobacterales</taxon>
        <taxon>Roseobacteraceae</taxon>
        <taxon>Tranquillimonas</taxon>
    </lineage>
</organism>
<accession>A0A1I5VJI2</accession>
<dbReference type="InterPro" id="IPR050744">
    <property type="entry name" value="AI-2_Isomerase_LsrG"/>
</dbReference>
<name>A0A1I5VJI2_9RHOB</name>
<evidence type="ECO:0000313" key="3">
    <source>
        <dbReference type="Proteomes" id="UP000199356"/>
    </source>
</evidence>
<keyword evidence="2" id="KW-0503">Monooxygenase</keyword>
<protein>
    <submittedName>
        <fullName evidence="2">Quinol monooxygenase YgiN</fullName>
    </submittedName>
</protein>
<dbReference type="OrthoDB" id="9812754at2"/>
<proteinExistence type="predicted"/>
<dbReference type="GO" id="GO:0004497">
    <property type="term" value="F:monooxygenase activity"/>
    <property type="evidence" value="ECO:0007669"/>
    <property type="project" value="UniProtKB-KW"/>
</dbReference>
<dbReference type="PANTHER" id="PTHR33336">
    <property type="entry name" value="QUINOL MONOOXYGENASE YGIN-RELATED"/>
    <property type="match status" value="1"/>
</dbReference>
<dbReference type="Proteomes" id="UP000199356">
    <property type="component" value="Unassembled WGS sequence"/>
</dbReference>
<dbReference type="InterPro" id="IPR007138">
    <property type="entry name" value="ABM_dom"/>
</dbReference>
<dbReference type="Gene3D" id="3.30.70.100">
    <property type="match status" value="1"/>
</dbReference>
<feature type="domain" description="ABM" evidence="1">
    <location>
        <begin position="8"/>
        <end position="97"/>
    </location>
</feature>
<gene>
    <name evidence="2" type="ORF">SAMN04488047_13116</name>
</gene>
<dbReference type="Pfam" id="PF03992">
    <property type="entry name" value="ABM"/>
    <property type="match status" value="1"/>
</dbReference>
<dbReference type="SUPFAM" id="SSF54909">
    <property type="entry name" value="Dimeric alpha+beta barrel"/>
    <property type="match status" value="1"/>
</dbReference>
<sequence length="106" mass="11800">MPQRSGQFVVIAEFEVPPERLGGFLEAAGDDARHSVADESGCLQFDVSVEQGDPARVVFYEVYKSQTAFDAHLQTPHLARFRKALPLVSKEFPPRFLERTHPGGDT</sequence>
<dbReference type="EMBL" id="FOXA01000031">
    <property type="protein sequence ID" value="SFQ07146.1"/>
    <property type="molecule type" value="Genomic_DNA"/>
</dbReference>
<dbReference type="PANTHER" id="PTHR33336:SF3">
    <property type="entry name" value="ABM DOMAIN-CONTAINING PROTEIN"/>
    <property type="match status" value="1"/>
</dbReference>
<keyword evidence="3" id="KW-1185">Reference proteome</keyword>
<dbReference type="PROSITE" id="PS51725">
    <property type="entry name" value="ABM"/>
    <property type="match status" value="1"/>
</dbReference>
<evidence type="ECO:0000259" key="1">
    <source>
        <dbReference type="PROSITE" id="PS51725"/>
    </source>
</evidence>
<dbReference type="InterPro" id="IPR011008">
    <property type="entry name" value="Dimeric_a/b-barrel"/>
</dbReference>